<evidence type="ECO:0000313" key="3">
    <source>
        <dbReference type="Proteomes" id="UP000001357"/>
    </source>
</evidence>
<dbReference type="EMBL" id="CH991544">
    <property type="protein sequence ID" value="EDQ91935.1"/>
    <property type="molecule type" value="Genomic_DNA"/>
</dbReference>
<feature type="compositionally biased region" description="Low complexity" evidence="1">
    <location>
        <begin position="233"/>
        <end position="242"/>
    </location>
</feature>
<feature type="compositionally biased region" description="Acidic residues" evidence="1">
    <location>
        <begin position="244"/>
        <end position="259"/>
    </location>
</feature>
<evidence type="ECO:0000256" key="1">
    <source>
        <dbReference type="SAM" id="MobiDB-lite"/>
    </source>
</evidence>
<feature type="compositionally biased region" description="Low complexity" evidence="1">
    <location>
        <begin position="302"/>
        <end position="314"/>
    </location>
</feature>
<evidence type="ECO:0000313" key="2">
    <source>
        <dbReference type="EMBL" id="EDQ91935.1"/>
    </source>
</evidence>
<feature type="compositionally biased region" description="Low complexity" evidence="1">
    <location>
        <begin position="116"/>
        <end position="136"/>
    </location>
</feature>
<organism evidence="2 3">
    <name type="scientific">Monosiga brevicollis</name>
    <name type="common">Choanoflagellate</name>
    <dbReference type="NCBI Taxonomy" id="81824"/>
    <lineage>
        <taxon>Eukaryota</taxon>
        <taxon>Choanoflagellata</taxon>
        <taxon>Craspedida</taxon>
        <taxon>Salpingoecidae</taxon>
        <taxon>Monosiga</taxon>
    </lineage>
</organism>
<reference evidence="2 3" key="1">
    <citation type="journal article" date="2008" name="Nature">
        <title>The genome of the choanoflagellate Monosiga brevicollis and the origin of metazoans.</title>
        <authorList>
            <consortium name="JGI Sequencing"/>
            <person name="King N."/>
            <person name="Westbrook M.J."/>
            <person name="Young S.L."/>
            <person name="Kuo A."/>
            <person name="Abedin M."/>
            <person name="Chapman J."/>
            <person name="Fairclough S."/>
            <person name="Hellsten U."/>
            <person name="Isogai Y."/>
            <person name="Letunic I."/>
            <person name="Marr M."/>
            <person name="Pincus D."/>
            <person name="Putnam N."/>
            <person name="Rokas A."/>
            <person name="Wright K.J."/>
            <person name="Zuzow R."/>
            <person name="Dirks W."/>
            <person name="Good M."/>
            <person name="Goodstein D."/>
            <person name="Lemons D."/>
            <person name="Li W."/>
            <person name="Lyons J.B."/>
            <person name="Morris A."/>
            <person name="Nichols S."/>
            <person name="Richter D.J."/>
            <person name="Salamov A."/>
            <person name="Bork P."/>
            <person name="Lim W.A."/>
            <person name="Manning G."/>
            <person name="Miller W.T."/>
            <person name="McGinnis W."/>
            <person name="Shapiro H."/>
            <person name="Tjian R."/>
            <person name="Grigoriev I.V."/>
            <person name="Rokhsar D."/>
        </authorList>
    </citation>
    <scope>NUCLEOTIDE SEQUENCE [LARGE SCALE GENOMIC DNA]</scope>
    <source>
        <strain evidence="3">MX1 / ATCC 50154</strain>
    </source>
</reference>
<feature type="compositionally biased region" description="Polar residues" evidence="1">
    <location>
        <begin position="422"/>
        <end position="438"/>
    </location>
</feature>
<feature type="region of interest" description="Disordered" evidence="1">
    <location>
        <begin position="113"/>
        <end position="156"/>
    </location>
</feature>
<protein>
    <submittedName>
        <fullName evidence="2">Uncharacterized protein</fullName>
    </submittedName>
</protein>
<feature type="compositionally biased region" description="Acidic residues" evidence="1">
    <location>
        <begin position="182"/>
        <end position="191"/>
    </location>
</feature>
<dbReference type="RefSeq" id="XP_001743221.1">
    <property type="nucleotide sequence ID" value="XM_001743169.1"/>
</dbReference>
<feature type="region of interest" description="Disordered" evidence="1">
    <location>
        <begin position="398"/>
        <end position="451"/>
    </location>
</feature>
<dbReference type="GeneID" id="5888417"/>
<gene>
    <name evidence="2" type="ORF">MONBRDRAFT_23227</name>
</gene>
<dbReference type="InParanoid" id="A9URJ7"/>
<feature type="region of interest" description="Disordered" evidence="1">
    <location>
        <begin position="228"/>
        <end position="338"/>
    </location>
</feature>
<dbReference type="AlphaFoldDB" id="A9URJ7"/>
<dbReference type="Proteomes" id="UP000001357">
    <property type="component" value="Unassembled WGS sequence"/>
</dbReference>
<keyword evidence="3" id="KW-1185">Reference proteome</keyword>
<name>A9URJ7_MONBE</name>
<sequence>MEAKGERRRAPPSALREYFASLGEPQAAVLDQLEAVQRSFPQPEWSSMTENQRDRALSKPFLLSDLTILVYNEADFGRVVHELRSNAIAKQHHLRWQQDIEARKLAVKQAQKRSWFRPAARRSSAASPRPSFAPQPTSTAQAEVPVPPADNSDHADLTQMAQQSEEYVEVIGHGPSPANPNLEEDSEDEPSDVMATSAYNSADGSYAAAALEVLARRRARACDSVASIGPPVAATAAAAATAQDDYDSDALPSDSEDPAEPARNPHKTERGRRMTAFIRPKAPPVLPRTKPVASVTTPPIEAASPTPHSPSSAKKVPRRRKAPVPPPQQSKDVDVKHSSAVAAWAADPDLPLPPPPAELLLLSDSLGSDTINAEPLPPPPPALDLMSGKAALQSSLIEPSGPITHREGQRMTTRFSAGDLLGQSTDNSSPDNNPASAKQSKRSSGIHVAHL</sequence>
<accession>A9URJ7</accession>
<feature type="region of interest" description="Disordered" evidence="1">
    <location>
        <begin position="171"/>
        <end position="192"/>
    </location>
</feature>
<proteinExistence type="predicted"/>
<dbReference type="KEGG" id="mbr:MONBRDRAFT_23227"/>